<name>A0ABU6QAJ7_9FABA</name>
<organism evidence="7 8">
    <name type="scientific">Stylosanthes scabra</name>
    <dbReference type="NCBI Taxonomy" id="79078"/>
    <lineage>
        <taxon>Eukaryota</taxon>
        <taxon>Viridiplantae</taxon>
        <taxon>Streptophyta</taxon>
        <taxon>Embryophyta</taxon>
        <taxon>Tracheophyta</taxon>
        <taxon>Spermatophyta</taxon>
        <taxon>Magnoliopsida</taxon>
        <taxon>eudicotyledons</taxon>
        <taxon>Gunneridae</taxon>
        <taxon>Pentapetalae</taxon>
        <taxon>rosids</taxon>
        <taxon>fabids</taxon>
        <taxon>Fabales</taxon>
        <taxon>Fabaceae</taxon>
        <taxon>Papilionoideae</taxon>
        <taxon>50 kb inversion clade</taxon>
        <taxon>dalbergioids sensu lato</taxon>
        <taxon>Dalbergieae</taxon>
        <taxon>Pterocarpus clade</taxon>
        <taxon>Stylosanthes</taxon>
    </lineage>
</organism>
<feature type="domain" description="GRF-type" evidence="6">
    <location>
        <begin position="177"/>
        <end position="215"/>
    </location>
</feature>
<feature type="region of interest" description="Disordered" evidence="5">
    <location>
        <begin position="152"/>
        <end position="171"/>
    </location>
</feature>
<keyword evidence="1" id="KW-0479">Metal-binding</keyword>
<keyword evidence="8" id="KW-1185">Reference proteome</keyword>
<sequence length="281" mass="31712">MGSGFGTNQSTQGKGYEDEDFGLRWRIGNHRVNMSRRKVHFEVVSPSIKSLTGDSDEEEEKDEEKKEEKRSFCRRSFLFARRETSRRWRPSLLPLRSTRDASIVSAVVESVLGDASIMPPSFDFDSPELRHALRHCRKVNLGIRGILTDQDMSYRGKRNPQDSVGSGNSSSSGDRFCDCGLKAPLQVSRSAANPGREYYTCPAGRCRWFKWAGPPLKCSVRRGYQSVELDAEDSKANSGNNFGLIKRSLSSPQSELLHDLQTQAAQVSHPSSHHYSSRRWH</sequence>
<gene>
    <name evidence="7" type="ORF">PIB30_023839</name>
</gene>
<keyword evidence="2 4" id="KW-0863">Zinc-finger</keyword>
<keyword evidence="3" id="KW-0862">Zinc</keyword>
<dbReference type="PROSITE" id="PS51999">
    <property type="entry name" value="ZF_GRF"/>
    <property type="match status" value="1"/>
</dbReference>
<dbReference type="EMBL" id="JASCZI010000084">
    <property type="protein sequence ID" value="MED6108431.1"/>
    <property type="molecule type" value="Genomic_DNA"/>
</dbReference>
<evidence type="ECO:0000256" key="4">
    <source>
        <dbReference type="PROSITE-ProRule" id="PRU01343"/>
    </source>
</evidence>
<dbReference type="Proteomes" id="UP001341840">
    <property type="component" value="Unassembled WGS sequence"/>
</dbReference>
<accession>A0ABU6QAJ7</accession>
<dbReference type="Pfam" id="PF06839">
    <property type="entry name" value="Zn_ribbon_GRF"/>
    <property type="match status" value="1"/>
</dbReference>
<evidence type="ECO:0000313" key="8">
    <source>
        <dbReference type="Proteomes" id="UP001341840"/>
    </source>
</evidence>
<evidence type="ECO:0000256" key="2">
    <source>
        <dbReference type="ARBA" id="ARBA00022771"/>
    </source>
</evidence>
<proteinExistence type="predicted"/>
<reference evidence="7 8" key="1">
    <citation type="journal article" date="2023" name="Plants (Basel)">
        <title>Bridging the Gap: Combining Genomics and Transcriptomics Approaches to Understand Stylosanthes scabra, an Orphan Legume from the Brazilian Caatinga.</title>
        <authorList>
            <person name="Ferreira-Neto J.R.C."/>
            <person name="da Silva M.D."/>
            <person name="Binneck E."/>
            <person name="de Melo N.F."/>
            <person name="da Silva R.H."/>
            <person name="de Melo A.L.T.M."/>
            <person name="Pandolfi V."/>
            <person name="Bustamante F.O."/>
            <person name="Brasileiro-Vidal A.C."/>
            <person name="Benko-Iseppon A.M."/>
        </authorList>
    </citation>
    <scope>NUCLEOTIDE SEQUENCE [LARGE SCALE GENOMIC DNA]</scope>
    <source>
        <tissue evidence="7">Leaves</tissue>
    </source>
</reference>
<evidence type="ECO:0000313" key="7">
    <source>
        <dbReference type="EMBL" id="MED6108431.1"/>
    </source>
</evidence>
<dbReference type="InterPro" id="IPR010666">
    <property type="entry name" value="Znf_GRF"/>
</dbReference>
<dbReference type="PANTHER" id="PTHR33248">
    <property type="entry name" value="ZINC ION-BINDING PROTEIN"/>
    <property type="match status" value="1"/>
</dbReference>
<comment type="caution">
    <text evidence="7">The sequence shown here is derived from an EMBL/GenBank/DDBJ whole genome shotgun (WGS) entry which is preliminary data.</text>
</comment>
<evidence type="ECO:0000256" key="3">
    <source>
        <dbReference type="ARBA" id="ARBA00022833"/>
    </source>
</evidence>
<evidence type="ECO:0000256" key="5">
    <source>
        <dbReference type="SAM" id="MobiDB-lite"/>
    </source>
</evidence>
<evidence type="ECO:0000259" key="6">
    <source>
        <dbReference type="PROSITE" id="PS51999"/>
    </source>
</evidence>
<protein>
    <recommendedName>
        <fullName evidence="6">GRF-type domain-containing protein</fullName>
    </recommendedName>
</protein>
<evidence type="ECO:0000256" key="1">
    <source>
        <dbReference type="ARBA" id="ARBA00022723"/>
    </source>
</evidence>